<keyword evidence="9" id="KW-0175">Coiled coil</keyword>
<evidence type="ECO:0000256" key="3">
    <source>
        <dbReference type="ARBA" id="ARBA00020977"/>
    </source>
</evidence>
<keyword evidence="5" id="KW-0653">Protein transport</keyword>
<dbReference type="InterPro" id="IPR024602">
    <property type="entry name" value="COG_su2_N"/>
</dbReference>
<evidence type="ECO:0000313" key="13">
    <source>
        <dbReference type="Proteomes" id="UP000078348"/>
    </source>
</evidence>
<dbReference type="GO" id="GO:0007030">
    <property type="term" value="P:Golgi organization"/>
    <property type="evidence" value="ECO:0007669"/>
    <property type="project" value="InterPro"/>
</dbReference>
<comment type="caution">
    <text evidence="12">The sequence shown here is derived from an EMBL/GenBank/DDBJ whole genome shotgun (WGS) entry which is preliminary data.</text>
</comment>
<dbReference type="OrthoDB" id="332281at2759"/>
<gene>
    <name evidence="12" type="ORF">AV274_6546</name>
</gene>
<dbReference type="GO" id="GO:0006891">
    <property type="term" value="P:intra-Golgi vesicle-mediated transport"/>
    <property type="evidence" value="ECO:0007669"/>
    <property type="project" value="TreeGrafter"/>
</dbReference>
<evidence type="ECO:0000256" key="8">
    <source>
        <dbReference type="ARBA" id="ARBA00031344"/>
    </source>
</evidence>
<feature type="coiled-coil region" evidence="9">
    <location>
        <begin position="101"/>
        <end position="128"/>
    </location>
</feature>
<dbReference type="AlphaFoldDB" id="A0A196S736"/>
<evidence type="ECO:0000256" key="7">
    <source>
        <dbReference type="ARBA" id="ARBA00023136"/>
    </source>
</evidence>
<dbReference type="PANTHER" id="PTHR12961:SF0">
    <property type="entry name" value="CONSERVED OLIGOMERIC GOLGI COMPLEX SUBUNIT 2"/>
    <property type="match status" value="1"/>
</dbReference>
<dbReference type="PANTHER" id="PTHR12961">
    <property type="entry name" value="CONSERVED OLIGOMERIC GOLGI COMPLEX COMPONENT 2"/>
    <property type="match status" value="1"/>
</dbReference>
<name>A0A196S736_BLAHN</name>
<feature type="domain" description="COG complex component COG2 C-terminal" evidence="11">
    <location>
        <begin position="376"/>
        <end position="667"/>
    </location>
</feature>
<evidence type="ECO:0000256" key="2">
    <source>
        <dbReference type="ARBA" id="ARBA00007603"/>
    </source>
</evidence>
<evidence type="ECO:0000313" key="12">
    <source>
        <dbReference type="EMBL" id="OAO11794.1"/>
    </source>
</evidence>
<dbReference type="Proteomes" id="UP000078348">
    <property type="component" value="Unassembled WGS sequence"/>
</dbReference>
<dbReference type="GO" id="GO:0000139">
    <property type="term" value="C:Golgi membrane"/>
    <property type="evidence" value="ECO:0007669"/>
    <property type="project" value="UniProtKB-SubCell"/>
</dbReference>
<feature type="domain" description="Conserved oligomeric Golgi complex subunit 2 N-terminal" evidence="10">
    <location>
        <begin position="11"/>
        <end position="83"/>
    </location>
</feature>
<comment type="similarity">
    <text evidence="2">Belongs to the COG2 family.</text>
</comment>
<proteinExistence type="inferred from homology"/>
<dbReference type="Pfam" id="PF12022">
    <property type="entry name" value="COG2_C"/>
    <property type="match status" value="1"/>
</dbReference>
<evidence type="ECO:0000256" key="5">
    <source>
        <dbReference type="ARBA" id="ARBA00022927"/>
    </source>
</evidence>
<evidence type="ECO:0000259" key="10">
    <source>
        <dbReference type="Pfam" id="PF06148"/>
    </source>
</evidence>
<comment type="subcellular location">
    <subcellularLocation>
        <location evidence="1">Golgi apparatus membrane</location>
        <topology evidence="1">Peripheral membrane protein</topology>
    </subcellularLocation>
</comment>
<evidence type="ECO:0000256" key="1">
    <source>
        <dbReference type="ARBA" id="ARBA00004395"/>
    </source>
</evidence>
<dbReference type="InterPro" id="IPR024603">
    <property type="entry name" value="COG_complex_COG2_C"/>
</dbReference>
<evidence type="ECO:0000256" key="9">
    <source>
        <dbReference type="SAM" id="Coils"/>
    </source>
</evidence>
<dbReference type="InterPro" id="IPR009316">
    <property type="entry name" value="COG2"/>
</dbReference>
<keyword evidence="4" id="KW-0813">Transport</keyword>
<accession>A0A196S736</accession>
<keyword evidence="13" id="KW-1185">Reference proteome</keyword>
<dbReference type="STRING" id="478820.A0A196S736"/>
<keyword evidence="7" id="KW-0472">Membrane</keyword>
<sequence length="713" mass="80615">MSESVKEKVFPFGESDFLVEEFNPEQFLAKYASSCELDELKGYLAEFVAQCERAITNIMNTDYESFVSLAMRLKGLKEKLQSIKTPLEESKEQMQEHKKTILRECESLAALLKRYQELEERKQHLSRFLSINAILTQSEAILRDLNTKQAAQFELMDMMQLERVCRNYTKVELLLSSYTVNDYSFLIMCKDRNEAVKKTLLTALRAIFDRNVQGSAFNKRLHLVLKCYLTLNMVDAIEAYYRENFVAPFLDSMITREKVDGTTRNSCSGLDLLLNTLFNYINNNCRAVLLSSASITVRDASGRPRCVFDFLLHAIWFPIVDYFFRRAPHMFTCGSHSVFQSNYALCDAFATKLAALARSPRAFWEAPKTVSFYGSWEVAVYVSSLSLDLMTAQLAALLKKEEKETTKSVQEKSKQGVAFRQTSAATTYALACQCFAPDVFIGRCCKDLTQLALALVAAFFNFVRTTLQGLSLPTMEGITASATAQPATPTTPTTPVAINDATTAFLVDLLHDVLLLQESLRGRFVAQIAGVLGGAKQVELVKRAIECLLEKEGSELIGALYQGLLVINLYNASSSISNARSVTSSYRMTNKPSPSAPSFYVSRILYSFEGFDKKYKDFFANDLDRYTEWKQNFISEVCRLFYMNIEDILKTISRMEEVLSKHRIRNSLPESGERHQLLLDVTALKSHISEMGLEVPASYNDVFTLVSNAYYAK</sequence>
<organism evidence="12 13">
    <name type="scientific">Blastocystis sp. subtype 1 (strain ATCC 50177 / NandII)</name>
    <dbReference type="NCBI Taxonomy" id="478820"/>
    <lineage>
        <taxon>Eukaryota</taxon>
        <taxon>Sar</taxon>
        <taxon>Stramenopiles</taxon>
        <taxon>Bigyra</taxon>
        <taxon>Opalozoa</taxon>
        <taxon>Opalinata</taxon>
        <taxon>Blastocystidae</taxon>
        <taxon>Blastocystis</taxon>
    </lineage>
</organism>
<dbReference type="Pfam" id="PF06148">
    <property type="entry name" value="COG2_N"/>
    <property type="match status" value="1"/>
</dbReference>
<dbReference type="GO" id="GO:0017119">
    <property type="term" value="C:Golgi transport complex"/>
    <property type="evidence" value="ECO:0007669"/>
    <property type="project" value="TreeGrafter"/>
</dbReference>
<evidence type="ECO:0000256" key="6">
    <source>
        <dbReference type="ARBA" id="ARBA00023034"/>
    </source>
</evidence>
<evidence type="ECO:0000256" key="4">
    <source>
        <dbReference type="ARBA" id="ARBA00022448"/>
    </source>
</evidence>
<reference evidence="12 13" key="1">
    <citation type="submission" date="2016-05" db="EMBL/GenBank/DDBJ databases">
        <title>Nuclear genome of Blastocystis sp. subtype 1 NandII.</title>
        <authorList>
            <person name="Gentekaki E."/>
            <person name="Curtis B."/>
            <person name="Stairs C."/>
            <person name="Eme L."/>
            <person name="Herman E."/>
            <person name="Klimes V."/>
            <person name="Arias M.C."/>
            <person name="Elias M."/>
            <person name="Hilliou F."/>
            <person name="Klute M."/>
            <person name="Malik S.-B."/>
            <person name="Pightling A."/>
            <person name="Rachubinski R."/>
            <person name="Salas D."/>
            <person name="Schlacht A."/>
            <person name="Suga H."/>
            <person name="Archibald J."/>
            <person name="Ball S.G."/>
            <person name="Clark G."/>
            <person name="Dacks J."/>
            <person name="Van Der Giezen M."/>
            <person name="Tsaousis A."/>
            <person name="Roger A."/>
        </authorList>
    </citation>
    <scope>NUCLEOTIDE SEQUENCE [LARGE SCALE GENOMIC DNA]</scope>
    <source>
        <strain evidence="13">ATCC 50177 / NandII</strain>
    </source>
</reference>
<dbReference type="EMBL" id="LXWW01000579">
    <property type="protein sequence ID" value="OAO11794.1"/>
    <property type="molecule type" value="Genomic_DNA"/>
</dbReference>
<evidence type="ECO:0000259" key="11">
    <source>
        <dbReference type="Pfam" id="PF12022"/>
    </source>
</evidence>
<dbReference type="GO" id="GO:0015031">
    <property type="term" value="P:protein transport"/>
    <property type="evidence" value="ECO:0007669"/>
    <property type="project" value="UniProtKB-KW"/>
</dbReference>
<protein>
    <recommendedName>
        <fullName evidence="3">Conserved oligomeric Golgi complex subunit 2</fullName>
    </recommendedName>
    <alternativeName>
        <fullName evidence="8">Component of oligomeric Golgi complex 2</fullName>
    </alternativeName>
</protein>
<keyword evidence="6" id="KW-0333">Golgi apparatus</keyword>